<evidence type="ECO:0000256" key="2">
    <source>
        <dbReference type="ARBA" id="ARBA00022692"/>
    </source>
</evidence>
<keyword evidence="2 6" id="KW-0812">Transmembrane</keyword>
<dbReference type="GO" id="GO:0005886">
    <property type="term" value="C:plasma membrane"/>
    <property type="evidence" value="ECO:0007669"/>
    <property type="project" value="TreeGrafter"/>
</dbReference>
<feature type="transmembrane region" description="Helical" evidence="6">
    <location>
        <begin position="70"/>
        <end position="96"/>
    </location>
</feature>
<dbReference type="Pfam" id="PF01226">
    <property type="entry name" value="Form_Nir_trans"/>
    <property type="match status" value="1"/>
</dbReference>
<gene>
    <name evidence="7" type="primary">focA_2</name>
    <name evidence="7" type="ORF">NCTC10283_00744</name>
</gene>
<evidence type="ECO:0000313" key="8">
    <source>
        <dbReference type="Proteomes" id="UP000254209"/>
    </source>
</evidence>
<feature type="transmembrane region" description="Helical" evidence="6">
    <location>
        <begin position="31"/>
        <end position="50"/>
    </location>
</feature>
<comment type="subcellular location">
    <subcellularLocation>
        <location evidence="1">Membrane</location>
        <topology evidence="1">Multi-pass membrane protein</topology>
    </subcellularLocation>
</comment>
<proteinExistence type="inferred from homology"/>
<reference evidence="7 8" key="1">
    <citation type="submission" date="2018-06" db="EMBL/GenBank/DDBJ databases">
        <authorList>
            <consortium name="Pathogen Informatics"/>
            <person name="Doyle S."/>
        </authorList>
    </citation>
    <scope>NUCLEOTIDE SEQUENCE [LARGE SCALE GENOMIC DNA]</scope>
    <source>
        <strain evidence="7 8">NCTC10283</strain>
    </source>
</reference>
<accession>A0A376BLI5</accession>
<dbReference type="Gene3D" id="1.20.1080.10">
    <property type="entry name" value="Glycerol uptake facilitator protein"/>
    <property type="match status" value="1"/>
</dbReference>
<keyword evidence="8" id="KW-1185">Reference proteome</keyword>
<feature type="transmembrane region" description="Helical" evidence="6">
    <location>
        <begin position="108"/>
        <end position="130"/>
    </location>
</feature>
<dbReference type="EMBL" id="UFSO01000002">
    <property type="protein sequence ID" value="SSY70637.1"/>
    <property type="molecule type" value="Genomic_DNA"/>
</dbReference>
<evidence type="ECO:0000256" key="5">
    <source>
        <dbReference type="ARBA" id="ARBA00049660"/>
    </source>
</evidence>
<feature type="transmembrane region" description="Helical" evidence="6">
    <location>
        <begin position="160"/>
        <end position="179"/>
    </location>
</feature>
<dbReference type="InterPro" id="IPR000292">
    <property type="entry name" value="For/NO2_transpt"/>
</dbReference>
<dbReference type="GO" id="GO:0015499">
    <property type="term" value="F:formate transmembrane transporter activity"/>
    <property type="evidence" value="ECO:0007669"/>
    <property type="project" value="TreeGrafter"/>
</dbReference>
<dbReference type="STRING" id="1120980.GCA_000745955_01115"/>
<evidence type="ECO:0000256" key="3">
    <source>
        <dbReference type="ARBA" id="ARBA00022989"/>
    </source>
</evidence>
<keyword evidence="4 6" id="KW-0472">Membrane</keyword>
<dbReference type="InterPro" id="IPR023271">
    <property type="entry name" value="Aquaporin-like"/>
</dbReference>
<organism evidence="7 8">
    <name type="scientific">Alysiella crassa</name>
    <dbReference type="NCBI Taxonomy" id="153491"/>
    <lineage>
        <taxon>Bacteria</taxon>
        <taxon>Pseudomonadati</taxon>
        <taxon>Pseudomonadota</taxon>
        <taxon>Betaproteobacteria</taxon>
        <taxon>Neisseriales</taxon>
        <taxon>Neisseriaceae</taxon>
        <taxon>Alysiella</taxon>
    </lineage>
</organism>
<dbReference type="PANTHER" id="PTHR30520:SF6">
    <property type="entry name" value="FORMATE_NITRATE FAMILY TRANSPORTER (EUROFUNG)"/>
    <property type="match status" value="1"/>
</dbReference>
<dbReference type="PANTHER" id="PTHR30520">
    <property type="entry name" value="FORMATE TRANSPORTER-RELATED"/>
    <property type="match status" value="1"/>
</dbReference>
<name>A0A376BLI5_9NEIS</name>
<sequence length="194" mass="20976">MEQQRDLYPHEILQEIISKTESKANASLKMLAILSFLGGGYVGLGYLAYLKVVSGIPAEWGGLAALLGSAVFPICLICILIGGGELATGNMIIMALGKFTRRVRLSKLLRNWVMVSVGNLVGALCVAYFLGHYVGLSEGAAINKTIAIAQSKVNMDFGRAFVSAIACNWLVCMGIWFYFGAKQTSGRILAMWFL</sequence>
<comment type="similarity">
    <text evidence="5">Belongs to the FNT transporter (TC 1.A.16) family.</text>
</comment>
<evidence type="ECO:0000256" key="4">
    <source>
        <dbReference type="ARBA" id="ARBA00023136"/>
    </source>
</evidence>
<evidence type="ECO:0000256" key="1">
    <source>
        <dbReference type="ARBA" id="ARBA00004141"/>
    </source>
</evidence>
<dbReference type="Proteomes" id="UP000254209">
    <property type="component" value="Unassembled WGS sequence"/>
</dbReference>
<evidence type="ECO:0000313" key="7">
    <source>
        <dbReference type="EMBL" id="SSY70637.1"/>
    </source>
</evidence>
<protein>
    <submittedName>
        <fullName evidence="7">Formate channel 1</fullName>
    </submittedName>
</protein>
<keyword evidence="3 6" id="KW-1133">Transmembrane helix</keyword>
<evidence type="ECO:0000256" key="6">
    <source>
        <dbReference type="SAM" id="Phobius"/>
    </source>
</evidence>
<dbReference type="AlphaFoldDB" id="A0A376BLI5"/>